<dbReference type="InterPro" id="IPR002104">
    <property type="entry name" value="Integrase_catalytic"/>
</dbReference>
<dbReference type="Gene3D" id="1.10.443.10">
    <property type="entry name" value="Intergrase catalytic core"/>
    <property type="match status" value="1"/>
</dbReference>
<dbReference type="CDD" id="cd01185">
    <property type="entry name" value="INTN1_C_like"/>
    <property type="match status" value="1"/>
</dbReference>
<dbReference type="Pfam" id="PF13102">
    <property type="entry name" value="Phage_int_SAM_5"/>
    <property type="match status" value="1"/>
</dbReference>
<dbReference type="RefSeq" id="WP_103291343.1">
    <property type="nucleotide sequence ID" value="NZ_CP033924.1"/>
</dbReference>
<dbReference type="KEGG" id="clac:EG342_10005"/>
<keyword evidence="2" id="KW-0238">DNA-binding</keyword>
<dbReference type="EMBL" id="PPEH01000003">
    <property type="protein sequence ID" value="PNW14108.1"/>
    <property type="molecule type" value="Genomic_DNA"/>
</dbReference>
<dbReference type="GO" id="GO:0003677">
    <property type="term" value="F:DNA binding"/>
    <property type="evidence" value="ECO:0007669"/>
    <property type="project" value="UniProtKB-KW"/>
</dbReference>
<evidence type="ECO:0000313" key="7">
    <source>
        <dbReference type="EMBL" id="PNW14091.1"/>
    </source>
</evidence>
<proteinExistence type="inferred from homology"/>
<dbReference type="Gene3D" id="1.10.150.130">
    <property type="match status" value="1"/>
</dbReference>
<reference evidence="8 9" key="1">
    <citation type="submission" date="2018-01" db="EMBL/GenBank/DDBJ databases">
        <title>Draft genome sequences of Chryseobacterium lactis NCTC11390, Chryseobacterium oncorhynchi 701B-08, and Chryseobacterium viscerum 687B-08.</title>
        <authorList>
            <person name="Jeong J.-J."/>
            <person name="Lee Y.J."/>
            <person name="Park B."/>
            <person name="Choi I.-G."/>
            <person name="Kim K.D."/>
        </authorList>
    </citation>
    <scope>NUCLEOTIDE SEQUENCE [LARGE SCALE GENOMIC DNA]</scope>
    <source>
        <strain evidence="8 9">NCTC11390</strain>
    </source>
</reference>
<evidence type="ECO:0000256" key="1">
    <source>
        <dbReference type="ARBA" id="ARBA00008857"/>
    </source>
</evidence>
<dbReference type="Proteomes" id="UP000279972">
    <property type="component" value="Chromosome"/>
</dbReference>
<dbReference type="InterPro" id="IPR011010">
    <property type="entry name" value="DNA_brk_join_enz"/>
</dbReference>
<dbReference type="AlphaFoldDB" id="A0A2K2Y4A0"/>
<accession>A0A2K2Y4A0</accession>
<dbReference type="GO" id="GO:0015074">
    <property type="term" value="P:DNA integration"/>
    <property type="evidence" value="ECO:0007669"/>
    <property type="project" value="InterPro"/>
</dbReference>
<dbReference type="EMBL" id="CP033924">
    <property type="protein sequence ID" value="AZA82234.1"/>
    <property type="molecule type" value="Genomic_DNA"/>
</dbReference>
<dbReference type="GO" id="GO:0006310">
    <property type="term" value="P:DNA recombination"/>
    <property type="evidence" value="ECO:0007669"/>
    <property type="project" value="UniProtKB-KW"/>
</dbReference>
<dbReference type="OrthoDB" id="1098628at2"/>
<gene>
    <name evidence="7" type="ORF">C1637_09605</name>
    <name evidence="8" type="ORF">C1637_09700</name>
    <name evidence="5" type="ORF">EG342_10005</name>
    <name evidence="6" type="ORF">EG342_10100</name>
</gene>
<evidence type="ECO:0000313" key="10">
    <source>
        <dbReference type="Proteomes" id="UP000279972"/>
    </source>
</evidence>
<evidence type="ECO:0000313" key="6">
    <source>
        <dbReference type="EMBL" id="AZA82234.1"/>
    </source>
</evidence>
<dbReference type="Pfam" id="PF17293">
    <property type="entry name" value="Arm-DNA-bind_5"/>
    <property type="match status" value="1"/>
</dbReference>
<evidence type="ECO:0000256" key="3">
    <source>
        <dbReference type="ARBA" id="ARBA00023172"/>
    </source>
</evidence>
<evidence type="ECO:0000256" key="2">
    <source>
        <dbReference type="ARBA" id="ARBA00023125"/>
    </source>
</evidence>
<dbReference type="Proteomes" id="UP000236262">
    <property type="component" value="Unassembled WGS sequence"/>
</dbReference>
<protein>
    <submittedName>
        <fullName evidence="5 8">Integrase</fullName>
    </submittedName>
</protein>
<keyword evidence="10" id="KW-1185">Reference proteome</keyword>
<feature type="domain" description="Tyr recombinase" evidence="4">
    <location>
        <begin position="221"/>
        <end position="395"/>
    </location>
</feature>
<dbReference type="Pfam" id="PF00589">
    <property type="entry name" value="Phage_integrase"/>
    <property type="match status" value="1"/>
</dbReference>
<dbReference type="PANTHER" id="PTHR30349">
    <property type="entry name" value="PHAGE INTEGRASE-RELATED"/>
    <property type="match status" value="1"/>
</dbReference>
<evidence type="ECO:0000259" key="4">
    <source>
        <dbReference type="PROSITE" id="PS51898"/>
    </source>
</evidence>
<dbReference type="EMBL" id="PPEH01000003">
    <property type="protein sequence ID" value="PNW14091.1"/>
    <property type="molecule type" value="Genomic_DNA"/>
</dbReference>
<comment type="similarity">
    <text evidence="1">Belongs to the 'phage' integrase family.</text>
</comment>
<dbReference type="InterPro" id="IPR025269">
    <property type="entry name" value="SAM-like_dom"/>
</dbReference>
<sequence>MNYNKLHILFVIDKTNVNTKGKAPLRCRLTYSGKRKVFSTGLFIISKQWDSKQQLIKPPNEENTFINTSLSLVKNGINQAFLFLQVSGNDFDINDIYLQYKGDIPKQDKTILQLFQEHNIRVEKLIGKEYSIATLWKFKQAKELLKDFIKSHFNKADYHFKDLDLKFIQDYEFYLKTEKSLAIATTNKMIQRFRKIVKVALSEDILHKEPFTNYKVKHIKKEITYLTEEELAKLEEYQFKAEKLQMVKDMFVFCCYTGLAYSEMVNLEKSHIIKGFDGNEWINMMRGKTQHLLTIPLFTRSKRIIDKYDYVDEKRVLPKLSNQKFNVYLKEIADIVGINKRLTHHLARRTFATTVLLFNDVPMEIVSQLLGHSKITITQQHYAKVVQKKVSEQMNRLNSKLK</sequence>
<evidence type="ECO:0000313" key="8">
    <source>
        <dbReference type="EMBL" id="PNW14108.1"/>
    </source>
</evidence>
<dbReference type="InterPro" id="IPR010998">
    <property type="entry name" value="Integrase_recombinase_N"/>
</dbReference>
<dbReference type="InterPro" id="IPR035386">
    <property type="entry name" value="Arm-DNA-bind_5"/>
</dbReference>
<evidence type="ECO:0000313" key="9">
    <source>
        <dbReference type="Proteomes" id="UP000236262"/>
    </source>
</evidence>
<dbReference type="InterPro" id="IPR013762">
    <property type="entry name" value="Integrase-like_cat_sf"/>
</dbReference>
<dbReference type="InterPro" id="IPR050090">
    <property type="entry name" value="Tyrosine_recombinase_XerCD"/>
</dbReference>
<dbReference type="PROSITE" id="PS51898">
    <property type="entry name" value="TYR_RECOMBINASE"/>
    <property type="match status" value="1"/>
</dbReference>
<name>A0A2K2Y4A0_CHRLC</name>
<dbReference type="SUPFAM" id="SSF56349">
    <property type="entry name" value="DNA breaking-rejoining enzymes"/>
    <property type="match status" value="1"/>
</dbReference>
<dbReference type="PANTHER" id="PTHR30349:SF64">
    <property type="entry name" value="PROPHAGE INTEGRASE INTD-RELATED"/>
    <property type="match status" value="1"/>
</dbReference>
<dbReference type="KEGG" id="clac:EG342_10100"/>
<evidence type="ECO:0000313" key="5">
    <source>
        <dbReference type="EMBL" id="AZA82217.1"/>
    </source>
</evidence>
<organism evidence="8 9">
    <name type="scientific">Chryseobacterium lactis</name>
    <dbReference type="NCBI Taxonomy" id="1241981"/>
    <lineage>
        <taxon>Bacteria</taxon>
        <taxon>Pseudomonadati</taxon>
        <taxon>Bacteroidota</taxon>
        <taxon>Flavobacteriia</taxon>
        <taxon>Flavobacteriales</taxon>
        <taxon>Weeksellaceae</taxon>
        <taxon>Chryseobacterium group</taxon>
        <taxon>Chryseobacterium</taxon>
    </lineage>
</organism>
<dbReference type="EMBL" id="CP033924">
    <property type="protein sequence ID" value="AZA82217.1"/>
    <property type="molecule type" value="Genomic_DNA"/>
</dbReference>
<keyword evidence="3" id="KW-0233">DNA recombination</keyword>
<reference evidence="5 10" key="2">
    <citation type="submission" date="2018-11" db="EMBL/GenBank/DDBJ databases">
        <title>Proposal to divide the Flavobacteriaceae and reorganize its genera based on Amino Acid Identity values calculated from whole genome sequences.</title>
        <authorList>
            <person name="Nicholson A.C."/>
            <person name="Gulvik C.A."/>
            <person name="Whitney A.M."/>
            <person name="Humrighouse B.W."/>
            <person name="Bell M."/>
            <person name="Holmes B."/>
            <person name="Steigerwalt A.G."/>
            <person name="Villarma A."/>
            <person name="Sheth M."/>
            <person name="Batra D."/>
            <person name="Pryor J."/>
            <person name="Bernardet J.-F."/>
            <person name="Hugo C."/>
            <person name="Kampfer P."/>
            <person name="Newman J."/>
            <person name="McQuiston J.R."/>
        </authorList>
    </citation>
    <scope>NUCLEOTIDE SEQUENCE [LARGE SCALE GENOMIC DNA]</scope>
    <source>
        <strain evidence="5 10">KC_1864</strain>
    </source>
</reference>